<feature type="transmembrane region" description="Helical" evidence="1">
    <location>
        <begin position="270"/>
        <end position="290"/>
    </location>
</feature>
<keyword evidence="1" id="KW-0812">Transmembrane</keyword>
<dbReference type="GeneID" id="19324985"/>
<keyword evidence="4" id="KW-1185">Reference proteome</keyword>
<gene>
    <name evidence="3" type="ORF">UCRPA7_4525</name>
</gene>
<keyword evidence="1" id="KW-1133">Transmembrane helix</keyword>
<dbReference type="PANTHER" id="PTHR23028:SF125">
    <property type="entry name" value="ACYLTRANSFERASE"/>
    <property type="match status" value="1"/>
</dbReference>
<dbReference type="GO" id="GO:0016747">
    <property type="term" value="F:acyltransferase activity, transferring groups other than amino-acyl groups"/>
    <property type="evidence" value="ECO:0007669"/>
    <property type="project" value="InterPro"/>
</dbReference>
<feature type="transmembrane region" description="Helical" evidence="1">
    <location>
        <begin position="182"/>
        <end position="201"/>
    </location>
</feature>
<evidence type="ECO:0000313" key="3">
    <source>
        <dbReference type="EMBL" id="EON99920.1"/>
    </source>
</evidence>
<keyword evidence="1" id="KW-0472">Membrane</keyword>
<feature type="transmembrane region" description="Helical" evidence="1">
    <location>
        <begin position="213"/>
        <end position="232"/>
    </location>
</feature>
<proteinExistence type="predicted"/>
<protein>
    <submittedName>
        <fullName evidence="3">Putative acyltransferase protein</fullName>
    </submittedName>
</protein>
<dbReference type="EMBL" id="KB933120">
    <property type="protein sequence ID" value="EON99920.1"/>
    <property type="molecule type" value="Genomic_DNA"/>
</dbReference>
<keyword evidence="3" id="KW-0808">Transferase</keyword>
<feature type="transmembrane region" description="Helical" evidence="1">
    <location>
        <begin position="54"/>
        <end position="73"/>
    </location>
</feature>
<dbReference type="eggNOG" id="ENOG502SHP9">
    <property type="taxonomic scope" value="Eukaryota"/>
</dbReference>
<dbReference type="HOGENOM" id="CLU_074648_0_0_1"/>
<organism evidence="3 4">
    <name type="scientific">Phaeoacremonium minimum (strain UCR-PA7)</name>
    <name type="common">Esca disease fungus</name>
    <name type="synonym">Togninia minima</name>
    <dbReference type="NCBI Taxonomy" id="1286976"/>
    <lineage>
        <taxon>Eukaryota</taxon>
        <taxon>Fungi</taxon>
        <taxon>Dikarya</taxon>
        <taxon>Ascomycota</taxon>
        <taxon>Pezizomycotina</taxon>
        <taxon>Sordariomycetes</taxon>
        <taxon>Sordariomycetidae</taxon>
        <taxon>Togniniales</taxon>
        <taxon>Togniniaceae</taxon>
        <taxon>Phaeoacremonium</taxon>
    </lineage>
</organism>
<dbReference type="InterPro" id="IPR002656">
    <property type="entry name" value="Acyl_transf_3_dom"/>
</dbReference>
<dbReference type="KEGG" id="tmn:UCRPA7_4525"/>
<sequence>MLTWHLFGGLWIDAVEKEGSLRAELWHYYAEFKNFSFIFNCGGEPWFSYNVHTWSIPVEFKGSIVIFTALLAFARCTRNARLWCQVGLISYFMYICDGWYCAMFCSGMLLCDLDLLAAEGNLPQALASLEKYKEFIFYHMFAIAVYFGGIPSMDQDVETLKKNRGWYYLSYLKPQAVFDYKWFFLFWAATFTVVASSRIWWLKRFFETRFCQYMGRVSYAFYLVHGPVLWIAGDRLYTAVGWGKENSVNHLPWWANSLVLPKTKPMGMELSFMLPHIILLPMTLWTAELVTRFVDEPAVRFAQWCYKKVLNPQAAAPGPSLKA</sequence>
<accession>R8BKS1</accession>
<evidence type="ECO:0000313" key="4">
    <source>
        <dbReference type="Proteomes" id="UP000014074"/>
    </source>
</evidence>
<dbReference type="RefSeq" id="XP_007915269.1">
    <property type="nucleotide sequence ID" value="XM_007917078.1"/>
</dbReference>
<evidence type="ECO:0000259" key="2">
    <source>
        <dbReference type="Pfam" id="PF01757"/>
    </source>
</evidence>
<feature type="domain" description="Acyltransferase 3" evidence="2">
    <location>
        <begin position="26"/>
        <end position="248"/>
    </location>
</feature>
<name>R8BKS1_PHAM7</name>
<keyword evidence="3" id="KW-0012">Acyltransferase</keyword>
<dbReference type="Proteomes" id="UP000014074">
    <property type="component" value="Unassembled WGS sequence"/>
</dbReference>
<reference evidence="4" key="1">
    <citation type="journal article" date="2013" name="Genome Announc.">
        <title>Draft genome sequence of the ascomycete Phaeoacremonium aleophilum strain UCR-PA7, a causal agent of the esca disease complex in grapevines.</title>
        <authorList>
            <person name="Blanco-Ulate B."/>
            <person name="Rolshausen P."/>
            <person name="Cantu D."/>
        </authorList>
    </citation>
    <scope>NUCLEOTIDE SEQUENCE [LARGE SCALE GENOMIC DNA]</scope>
    <source>
        <strain evidence="4">UCR-PA7</strain>
    </source>
</reference>
<evidence type="ECO:0000256" key="1">
    <source>
        <dbReference type="SAM" id="Phobius"/>
    </source>
</evidence>
<dbReference type="PANTHER" id="PTHR23028">
    <property type="entry name" value="ACETYLTRANSFERASE"/>
    <property type="match status" value="1"/>
</dbReference>
<dbReference type="AlphaFoldDB" id="R8BKS1"/>
<dbReference type="OrthoDB" id="5819582at2759"/>
<dbReference type="InterPro" id="IPR050879">
    <property type="entry name" value="Acyltransferase_3"/>
</dbReference>
<dbReference type="Pfam" id="PF01757">
    <property type="entry name" value="Acyl_transf_3"/>
    <property type="match status" value="1"/>
</dbReference>